<dbReference type="PANTHER" id="PTHR35333:SF3">
    <property type="entry name" value="BETA-LACTAMASE-TYPE TRANSPEPTIDASE FOLD CONTAINING PROTEIN"/>
    <property type="match status" value="1"/>
</dbReference>
<dbReference type="Proteomes" id="UP000190539">
    <property type="component" value="Unassembled WGS sequence"/>
</dbReference>
<reference evidence="2 3" key="1">
    <citation type="submission" date="2017-02" db="EMBL/GenBank/DDBJ databases">
        <title>Draft Genome Sequence of Streptomyces tsukubaensis F601, a Producer of the immunosuppressant tacrolimus FK506.</title>
        <authorList>
            <person name="Zong G."/>
            <person name="Zhong C."/>
            <person name="Fu J."/>
            <person name="Qin R."/>
            <person name="Cao G."/>
        </authorList>
    </citation>
    <scope>NUCLEOTIDE SEQUENCE [LARGE SCALE GENOMIC DNA]</scope>
    <source>
        <strain evidence="2 3">F601</strain>
    </source>
</reference>
<evidence type="ECO:0000313" key="3">
    <source>
        <dbReference type="Proteomes" id="UP000190539"/>
    </source>
</evidence>
<feature type="domain" description="Beta-lactamase class A catalytic" evidence="1">
    <location>
        <begin position="29"/>
        <end position="271"/>
    </location>
</feature>
<organism evidence="2 3">
    <name type="scientific">Streptomyces tsukubensis</name>
    <dbReference type="NCBI Taxonomy" id="83656"/>
    <lineage>
        <taxon>Bacteria</taxon>
        <taxon>Bacillati</taxon>
        <taxon>Actinomycetota</taxon>
        <taxon>Actinomycetes</taxon>
        <taxon>Kitasatosporales</taxon>
        <taxon>Streptomycetaceae</taxon>
        <taxon>Streptomyces</taxon>
    </lineage>
</organism>
<dbReference type="OrthoDB" id="33989at2"/>
<dbReference type="PANTHER" id="PTHR35333">
    <property type="entry name" value="BETA-LACTAMASE"/>
    <property type="match status" value="1"/>
</dbReference>
<keyword evidence="2" id="KW-0378">Hydrolase</keyword>
<dbReference type="STRING" id="83656.B1H18_11760"/>
<keyword evidence="3" id="KW-1185">Reference proteome</keyword>
<dbReference type="AlphaFoldDB" id="A0A1V4AB41"/>
<dbReference type="Pfam" id="PF13354">
    <property type="entry name" value="Beta-lactamase2"/>
    <property type="match status" value="1"/>
</dbReference>
<evidence type="ECO:0000259" key="1">
    <source>
        <dbReference type="Pfam" id="PF13354"/>
    </source>
</evidence>
<dbReference type="InterPro" id="IPR045155">
    <property type="entry name" value="Beta-lactam_cat"/>
</dbReference>
<dbReference type="InterPro" id="IPR000871">
    <property type="entry name" value="Beta-lactam_class-A"/>
</dbReference>
<name>A0A1V4AB41_9ACTN</name>
<dbReference type="InterPro" id="IPR012338">
    <property type="entry name" value="Beta-lactam/transpept-like"/>
</dbReference>
<dbReference type="GO" id="GO:0030655">
    <property type="term" value="P:beta-lactam antibiotic catabolic process"/>
    <property type="evidence" value="ECO:0007669"/>
    <property type="project" value="InterPro"/>
</dbReference>
<protein>
    <submittedName>
        <fullName evidence="2">Serine hydrolase</fullName>
    </submittedName>
</protein>
<proteinExistence type="predicted"/>
<dbReference type="RefSeq" id="WP_077967396.1">
    <property type="nucleotide sequence ID" value="NZ_CP045178.1"/>
</dbReference>
<dbReference type="GO" id="GO:0008800">
    <property type="term" value="F:beta-lactamase activity"/>
    <property type="evidence" value="ECO:0007669"/>
    <property type="project" value="InterPro"/>
</dbReference>
<gene>
    <name evidence="2" type="ORF">B1H18_11760</name>
</gene>
<dbReference type="SUPFAM" id="SSF56601">
    <property type="entry name" value="beta-lactamase/transpeptidase-like"/>
    <property type="match status" value="1"/>
</dbReference>
<dbReference type="EMBL" id="MVFC01000007">
    <property type="protein sequence ID" value="OON80563.1"/>
    <property type="molecule type" value="Genomic_DNA"/>
</dbReference>
<comment type="caution">
    <text evidence="2">The sequence shown here is derived from an EMBL/GenBank/DDBJ whole genome shotgun (WGS) entry which is preliminary data.</text>
</comment>
<sequence length="304" mass="31963">MSAAGRESGARRAIRSMFADAGVRGWLHVADVHRPTARVTVDPDEPVPVGSVYKLPLMAAFCRLADSGAIDPLLRVTLGPDDRMPGPTGLSILRDPVTVSLRDLVVLMMSVSDNTAADAVLRRVGTAAVDELCREVGMPDTRILGGAATTFERMISETGTESLSAAIKRLADNDASVPAGVYDPLSKASTTPSDMARLLRAIWTDGAASAESCAFMRETMGRQAWSHRLASGFPYDDVTVSGKTGTFGSMRHEAGVVELADGGTYTAVVFTQAARADSKLPRADAVIGAAARAAVEELRGNEGT</sequence>
<evidence type="ECO:0000313" key="2">
    <source>
        <dbReference type="EMBL" id="OON80563.1"/>
    </source>
</evidence>
<dbReference type="Gene3D" id="3.40.710.10">
    <property type="entry name" value="DD-peptidase/beta-lactamase superfamily"/>
    <property type="match status" value="1"/>
</dbReference>
<accession>A0A1V4AB41</accession>
<dbReference type="GO" id="GO:0046677">
    <property type="term" value="P:response to antibiotic"/>
    <property type="evidence" value="ECO:0007669"/>
    <property type="project" value="InterPro"/>
</dbReference>